<evidence type="ECO:0000256" key="5">
    <source>
        <dbReference type="ARBA" id="ARBA00022490"/>
    </source>
</evidence>
<dbReference type="InterPro" id="IPR041658">
    <property type="entry name" value="AAA_lid_11"/>
</dbReference>
<evidence type="ECO:0000256" key="10">
    <source>
        <dbReference type="ARBA" id="ARBA00023017"/>
    </source>
</evidence>
<evidence type="ECO:0000256" key="6">
    <source>
        <dbReference type="ARBA" id="ARBA00022701"/>
    </source>
</evidence>
<dbReference type="Gene3D" id="3.20.180.20">
    <property type="entry name" value="Dynein heavy chain, N-terminal domain 2"/>
    <property type="match status" value="1"/>
</dbReference>
<dbReference type="SUPFAM" id="SSF52540">
    <property type="entry name" value="P-loop containing nucleoside triphosphate hydrolases"/>
    <property type="match status" value="4"/>
</dbReference>
<keyword evidence="7" id="KW-0677">Repeat</keyword>
<feature type="domain" description="AAA+ ATPase" evidence="17">
    <location>
        <begin position="2601"/>
        <end position="2751"/>
    </location>
</feature>
<dbReference type="FunFam" id="1.20.920.30:FF:000001">
    <property type="entry name" value="Cytoplasmic dynein heavy chain 1"/>
    <property type="match status" value="1"/>
</dbReference>
<dbReference type="FunFam" id="3.20.180.20:FF:000002">
    <property type="entry name" value="Cytoplasmic dynein heavy chain 1"/>
    <property type="match status" value="1"/>
</dbReference>
<dbReference type="STRING" id="578462.A0A0L0T909"/>
<organism evidence="18 19">
    <name type="scientific">Allomyces macrogynus (strain ATCC 38327)</name>
    <name type="common">Allomyces javanicus var. macrogynus</name>
    <dbReference type="NCBI Taxonomy" id="578462"/>
    <lineage>
        <taxon>Eukaryota</taxon>
        <taxon>Fungi</taxon>
        <taxon>Fungi incertae sedis</taxon>
        <taxon>Blastocladiomycota</taxon>
        <taxon>Blastocladiomycetes</taxon>
        <taxon>Blastocladiales</taxon>
        <taxon>Blastocladiaceae</taxon>
        <taxon>Allomyces</taxon>
    </lineage>
</organism>
<feature type="domain" description="AAA+ ATPase" evidence="17">
    <location>
        <begin position="2942"/>
        <end position="3108"/>
    </location>
</feature>
<feature type="compositionally biased region" description="Low complexity" evidence="16">
    <location>
        <begin position="987"/>
        <end position="996"/>
    </location>
</feature>
<reference evidence="18 19" key="1">
    <citation type="submission" date="2009-11" db="EMBL/GenBank/DDBJ databases">
        <title>Annotation of Allomyces macrogynus ATCC 38327.</title>
        <authorList>
            <consortium name="The Broad Institute Genome Sequencing Platform"/>
            <person name="Russ C."/>
            <person name="Cuomo C."/>
            <person name="Burger G."/>
            <person name="Gray M.W."/>
            <person name="Holland P.W.H."/>
            <person name="King N."/>
            <person name="Lang F.B.F."/>
            <person name="Roger A.J."/>
            <person name="Ruiz-Trillo I."/>
            <person name="Young S.K."/>
            <person name="Zeng Q."/>
            <person name="Gargeya S."/>
            <person name="Fitzgerald M."/>
            <person name="Haas B."/>
            <person name="Abouelleil A."/>
            <person name="Alvarado L."/>
            <person name="Arachchi H.M."/>
            <person name="Berlin A."/>
            <person name="Chapman S.B."/>
            <person name="Gearin G."/>
            <person name="Goldberg J."/>
            <person name="Griggs A."/>
            <person name="Gujja S."/>
            <person name="Hansen M."/>
            <person name="Heiman D."/>
            <person name="Howarth C."/>
            <person name="Larimer J."/>
            <person name="Lui A."/>
            <person name="MacDonald P.J.P."/>
            <person name="McCowen C."/>
            <person name="Montmayeur A."/>
            <person name="Murphy C."/>
            <person name="Neiman D."/>
            <person name="Pearson M."/>
            <person name="Priest M."/>
            <person name="Roberts A."/>
            <person name="Saif S."/>
            <person name="Shea T."/>
            <person name="Sisk P."/>
            <person name="Stolte C."/>
            <person name="Sykes S."/>
            <person name="Wortman J."/>
            <person name="Nusbaum C."/>
            <person name="Birren B."/>
        </authorList>
    </citation>
    <scope>NUCLEOTIDE SEQUENCE [LARGE SCALE GENOMIC DNA]</scope>
    <source>
        <strain evidence="18 19">ATCC 38327</strain>
    </source>
</reference>
<dbReference type="FunFam" id="1.10.8.720:FF:000003">
    <property type="entry name" value="Cytoplasmic dynein heavy chain 2"/>
    <property type="match status" value="1"/>
</dbReference>
<dbReference type="Pfam" id="PF03028">
    <property type="entry name" value="Dynein_heavy"/>
    <property type="match status" value="1"/>
</dbReference>
<feature type="coiled-coil region" evidence="15">
    <location>
        <begin position="1328"/>
        <end position="1355"/>
    </location>
</feature>
<sequence>MMDVDGAPTPAAAVAPFDPAMVISHLHTVGSTLFEATPADIVQALSTQSDATAEKCRKFANDPAQPTLVLVKDRVPVEGDSATADDEPAAVFTYDLRLDVTYSPTLASSIVFIKRVPTLDPAKPLSAQLSFIQLPGPAAMAASATTGESMSATAFYEIIHSYVHLAVAPYFNAFVTNQAAAASAAAADGTTAADGTQVTAANAGPQSVLGKRAATEDAKGIPVAKKKFAELELSLLHLQQNVDIPEVALHVHPAILTALATAREQGRRPNVDMLPAELLGDSSFLNKLQADVNSWVKEIQKVTLLSRDPASGTASQEINFWLNMERALEKIDKQLKSEEIVLVLDVLKHAKRFHATVSFRADTGLQEGMDKVHKYNILMKEFPIDELLSATDLPRVKEALQLIFTHINKKIKLSSYPVKQVLLLVEAISRDLNEQILKVLKARRLMLVSHDDFEKATAGCAAVFETWDACIKEFSSLAREVSRKRNDKYLPIKITSCHAKLQERIEYVRKFRKQHEQLQATIARVMGAHKSNDINALEEVAGAYEVVRTVDVLDVTPEGTEIWSSAEESYNERVGRVENIIIATLRDKLGSAKNANEMFRVFSKFNALFVRPKIRGAIQEYQTQLIESVKEDIKKLQEKFKLQYPSSEAYYMSGVRDIPPVSGAISWAKQIERQLDMYMRHVEDVLGRGWENYADGQKLSLDSMSFRKKLDARPIYDQWIQDILHRDLKVTGRIFDVVRSRSNNNQLQLVVSFDPQIITLFKEVRNLMWLGYSIPTSVSNIAKEAKRVYPFAVSLQETIRTYQLTVEKLRQQPRDVTLLVAGYQRDVQALIAKGIHFKWEVFSTIDVRQDSKHVLFVRELATIVSLFQDKVHNIIRVMGEIQAKVRELETCAYAFATFEAVLGQIQAHVDQLNLDGYSNLDQFVEHLDAQLETVLGKRLAHAIGQWARVFEQHHEWESELRRKRKVIQRTDSTAAGQPGAGAGAAGGNDDAAAAADEAGAGAAGGAAPAEVVPHLEPLVHEVTIRNQIMYIDPPLEYARAGWYRQLQEWLAIVCNQARIQASHYRLSMHQSEQTTYNKLLERLPENVLRNVYAIVEQKMLQVEEYVEVWLQYQSLWDLEPSTVYEALGDDLQKWQSILLEIKKARATFDVSDTAKSFGPVVVDYEQVQSKVNAKYDQWQREILTKYGAKLMQAMRDFHVTISKARADLEQFSVDSAATGDTVTFIIFLQDLKRRLVAWSTDVESFRTGQKVLERQRYSFPQEWIYIEQIEGEWSAFNEILIRKDNSIQEQVSGLQQKVQTQDGAVQQRCTQLMAEWEQNKPVQGDLKADAALNALNVYETKLTRLRDEVSQLAKAKDALGIMDTGRTGPNLDVALEELVDLKAVWAALSHVWTELTELRELPWANVSARKVRSQLDALVATTKEMPAKMRQYAAYEYVQDTLKSLVKMNALLSELKSEALRDRHWKQLLKQLNVQLLLSDLTLGHVWALDLKRNETTIRGVITVAQGEMALEEYLRQVKETWTNYSLELVNYQNKCRLVKGWDDLFSVCSEHLNSLQAMRMSPYYRVFEEEAGAWEDKLNRVQLLFDVWIDVQRQWVYLEGVFTGSVDIKHLLPVETSRFQNINTEFMAVMKKVYKSPFVLDVLNIQNIQKSMERLADLLTKIQKALGEYLERERSAFPRFYFVGDEDLLEIIGNAKDVERIQKHLKKMFAGINSVTTDGPDGEITGIRSREGEVIAFRTPVPVKDKRINEWLTGIEREMKQSLALILQDCYAEYVQMVTENQVTLDNVTAWMDKYPVQLIVVASQVAWTTSVEACLQQNQTPVTTLSQVEQVLQCLADAVLSDLDLMKRKKCEHLITELVHQRDVVRSLIKNVITRATDFDWLYHMRFYLNLEVANPLHRLEVRMANARFHYGYEYLGIPDRLVQTPLTDRCFLTLTQALEARLGGSPFGPAGTGKTESVKALGVALGRFVLVFCCDENFDFQAMGRIFVGLCMVGAWGCFDEFNRLEERILSAVSQQVQSIQLGLRKVRSQLDAQAIEIELLGKQVPIHADTGIFITMNPGYAGRSNLPDNLKKLFRSVAMTKPDRELIAQVMLYSQGFKSAEKLASKVVPLFNLCSEQLSNQSHYDFGLRALKSVLVSAGNLKRMRIGNDEKDWSAPETEQEILIQSVCETVMPKLVIDDLPLLRSLLADVFPGIEYRPVDLQKLEEAIRAVCKERFLDPTEAWMSKILQLYQIQHIHHGLMMVGPSGTGKTTNWKVLLEALARVEGVEGVDYVIDPKAIPKDNLYGTLDSTTREWTDGLFTSILRKIIDNVRGESNKRHWIIFDGDVDPEWVENLNSVLDDNKLLTLPNGERLSLPSNVRILFEVDTLKYATLATVSRCGMVWYSEEVVTPEMMCHHYLNTLSAVALEVGEEALSLPQEEILNLQRSVVSVLQPFLDHDGFVLKALKWAETEIEHIMDFTPIRAINTLVSLLNKAIRNVIEYDAQHPDFPLSVTAIEAYMTKKLLTSVVWSFSGDAKLEARQLLSDYVRGITTLDLPFSEGNVIDFDAGLPQGDWINWTSRVPQIEIETHNVSQARCGRAHGRHGPHEQVLYSWLSEHKPVLLCGPPGSGKTMTLFSALRKLPDMEVVGLNFSSATTPDLVLKTLEQYCEYKKTPAGLVLCPQTLGKWLIVFCDEINLPATDDYGTQKVISFIRQMIECNGFWRTSDLSWIKLERIQFVGACNPPTDPGRVPLSHRFLRHAPLVMVDYPGRISLVQIYSTFSRALLKVIPSLRGYADALTNAMVDFYLDSQQRFTPDIQAHYVYSPRELTRWVRGIYEAIHPLDELGLDGLVRVWAHEALRLFQDRLVTEQEREWTDKHLDEVAFRNFPNLSEEALRRPILFSNWLTKHYMPVERDALRDFVKARLRVFYEEELDVPLVLFNHVLDHVLRIDRVFRQMQGHLLLIGVSGSGKTTLSRFVAWMNGFSVFQIKAHNKYTGEDFDEDLRQVLRRSGCKGERICFIMDESNVLDSGFLERMNTLLANAEVPGLFEGDEYAALMNQCKEAAAKDGFLLDSSEELYKWFTRQVMKNLHVVFTMNPPENGLASRAATSPALFNRCVLDWFGDWNDEAFYQVGKEFTDVLDLDITNYRAPDTMPVAVRDLPLPPTYRDAVLNAFVHVHQSVHAINNRLAKRQGKYNYCTPRHYLDFIRHYVRLFNEKREELEEQQRHLNVGLDKLNDTVKQVEDLRASLAVKKHELELKTKQANDKLVKMVAEQQEAERKKVESQKMSRDLEIQNKKIEERRKIVMADLARAEPAVAEAQRSVSGIKKQQLTEVRSMGNPPEAVKLAMESVCSLLGHQIDSWKNVQAIIRKDDFIASIVNYDTDRMTNALRERMKRDYLSNAAYKFETVNRASRACGPLVQWVIAQVSYSEILERVGPLRNEVQELEQSAEVTKQEAAATEQLLRELEASIARYKEEYAELISETQSLKGEMERVKFKVDRSVSLIASLSSEKTRWESTSQTFEVQMSTLVGDVLLSAAYLAYGGYFDQQYRSNLWNIWRQHLELSAILFKPDLALIENLCTADQRLQWHANALPTDDLCIENAIMIQRHNRYPLIIDPSGQATAFISNEFKDRKITVTSFLDDSFLKNLESALRFGNPILIQDVEYLDPILNPVLNRELRRTGGRVLIRLGNQDIDFSPSFTLFLATRDPSVNFPPDICSRVTFVNFTVTKGSLQAQCLNKVLSQERADVEKKRTDLLKLQGEFNFRLRQLEKSLLQALNESKGNILDDDNVIATLEVLKKEAAEVQQKVLETDEVMKEIDSVTGMYTPFANACSNIFFAMEQLSHVHHFYQFSLDFFNDVFHHVLGSPEMNALKDYQQRLDVLILQLFKESFRRVSRALVHSDHLMFATILAQIFLSLEARHLVTSAEFEFLVTGVAMPLKSSDVYSPDVQTRMAQVAKLDDFRTTLPNHMAQHTDEWTAFLNYESHDVPECWSASPSPIVNHINRAVVAKAFRPDLIRTTIEEFIHAAFNRQFPLHHDVKLREIVENEVHALSPVAFCAQPGYDASNKVDNLAQDAGMSLQSVAMGSSEGYGLADKAIQNAVQRGGWVLLKNVHLAPQWLSQLEKRLHSLRPHPSFRLFLTTETNPCVPVNLLRQSRIFMFESPPGVRANLLDSLNSIKSMPALIKGPSEKARLYFLVSWLHAVLQERLRYVPLGWSKTYEFNDADMECALFTLDEWCDKAAGGRSNLSPDKIPWAAIQTLVKESVYGGKIDVEFDQYLLNSFVDQLLVPQAYEIDFEIVEGQLMSPEGTRIEHFIEWAQKLPEREPPRWLGLPPNAEKVILAHHGTKLLSQIQKMRSLEDDSEDETESSAAALKESALSSTPAWMKALEASVETWVKLLPAQLVEFAHPNVNDPMARFFMREHSMARKLLAKLKVDLQQLKQVCEGTMKQTNHLRSLMSALTKGVIPKGSGSCTKVNQWFEDFTKRLAQLNQLAALSSYDGVPIWLGGLFMPEAFITATRQAFAQRNGWSLEELRLDLDLTGTATDGFQLTGLRLDSAEWYDGAIRLSKAMNNTLGPIVLRWMRDVPRPSPAVTLPVYLNEDRLSLLFSIVLPTTESPRMLLQTGGALLTM</sequence>
<dbReference type="InterPro" id="IPR041228">
    <property type="entry name" value="Dynein_C"/>
</dbReference>
<evidence type="ECO:0000256" key="12">
    <source>
        <dbReference type="ARBA" id="ARBA00023175"/>
    </source>
</evidence>
<comment type="subcellular location">
    <subcellularLocation>
        <location evidence="1">Cytoplasm</location>
        <location evidence="1">Cytoskeleton</location>
    </subcellularLocation>
</comment>
<evidence type="ECO:0000313" key="18">
    <source>
        <dbReference type="EMBL" id="KNE71298.1"/>
    </source>
</evidence>
<dbReference type="FunFam" id="3.40.50.300:FF:000517">
    <property type="entry name" value="Cytoplasmic dynein heavy chain 1"/>
    <property type="match status" value="1"/>
</dbReference>
<evidence type="ECO:0000256" key="16">
    <source>
        <dbReference type="SAM" id="MobiDB-lite"/>
    </source>
</evidence>
<reference evidence="19" key="2">
    <citation type="submission" date="2009-11" db="EMBL/GenBank/DDBJ databases">
        <title>The Genome Sequence of Allomyces macrogynus strain ATCC 38327.</title>
        <authorList>
            <consortium name="The Broad Institute Genome Sequencing Platform"/>
            <person name="Russ C."/>
            <person name="Cuomo C."/>
            <person name="Shea T."/>
            <person name="Young S.K."/>
            <person name="Zeng Q."/>
            <person name="Koehrsen M."/>
            <person name="Haas B."/>
            <person name="Borodovsky M."/>
            <person name="Guigo R."/>
            <person name="Alvarado L."/>
            <person name="Berlin A."/>
            <person name="Borenstein D."/>
            <person name="Chen Z."/>
            <person name="Engels R."/>
            <person name="Freedman E."/>
            <person name="Gellesch M."/>
            <person name="Goldberg J."/>
            <person name="Griggs A."/>
            <person name="Gujja S."/>
            <person name="Heiman D."/>
            <person name="Hepburn T."/>
            <person name="Howarth C."/>
            <person name="Jen D."/>
            <person name="Larson L."/>
            <person name="Lewis B."/>
            <person name="Mehta T."/>
            <person name="Park D."/>
            <person name="Pearson M."/>
            <person name="Roberts A."/>
            <person name="Saif S."/>
            <person name="Shenoy N."/>
            <person name="Sisk P."/>
            <person name="Stolte C."/>
            <person name="Sykes S."/>
            <person name="Walk T."/>
            <person name="White J."/>
            <person name="Yandava C."/>
            <person name="Burger G."/>
            <person name="Gray M.W."/>
            <person name="Holland P.W.H."/>
            <person name="King N."/>
            <person name="Lang F.B.F."/>
            <person name="Roger A.J."/>
            <person name="Ruiz-Trillo I."/>
            <person name="Lander E."/>
            <person name="Nusbaum C."/>
        </authorList>
    </citation>
    <scope>NUCLEOTIDE SEQUENCE [LARGE SCALE GENOMIC DNA]</scope>
    <source>
        <strain evidence="19">ATCC 38327</strain>
    </source>
</reference>
<dbReference type="Pfam" id="PF18198">
    <property type="entry name" value="AAA_lid_11"/>
    <property type="match status" value="1"/>
</dbReference>
<dbReference type="FunFam" id="1.10.8.710:FF:000005">
    <property type="entry name" value="Cytoplasmic dynein heavy chain 1"/>
    <property type="match status" value="1"/>
</dbReference>
<dbReference type="Pfam" id="PF12774">
    <property type="entry name" value="AAA_6"/>
    <property type="match status" value="1"/>
</dbReference>
<accession>A0A0L0T909</accession>
<dbReference type="FunFam" id="3.40.50.300:FF:000071">
    <property type="entry name" value="Cytoplasmic dynein heavy chain 1"/>
    <property type="match status" value="1"/>
</dbReference>
<dbReference type="Gene3D" id="1.10.8.1220">
    <property type="match status" value="1"/>
</dbReference>
<feature type="coiled-coil region" evidence="15">
    <location>
        <begin position="3429"/>
        <end position="3477"/>
    </location>
</feature>
<keyword evidence="19" id="KW-1185">Reference proteome</keyword>
<dbReference type="Proteomes" id="UP000054350">
    <property type="component" value="Unassembled WGS sequence"/>
</dbReference>
<dbReference type="FunFam" id="3.40.50.300:FF:000122">
    <property type="entry name" value="Cytoplasmic dynein 1 heavy chain"/>
    <property type="match status" value="1"/>
</dbReference>
<keyword evidence="10" id="KW-0243">Dynein</keyword>
<dbReference type="Pfam" id="PF18199">
    <property type="entry name" value="Dynein_C"/>
    <property type="match status" value="1"/>
</dbReference>
<dbReference type="Gene3D" id="1.10.8.720">
    <property type="entry name" value="Region D6 of dynein motor"/>
    <property type="match status" value="1"/>
</dbReference>
<dbReference type="Pfam" id="PF12781">
    <property type="entry name" value="AAA_9"/>
    <property type="match status" value="1"/>
</dbReference>
<dbReference type="InterPro" id="IPR035699">
    <property type="entry name" value="AAA_6"/>
</dbReference>
<dbReference type="InterPro" id="IPR043157">
    <property type="entry name" value="Dynein_AAA1S"/>
</dbReference>
<dbReference type="eggNOG" id="KOG3595">
    <property type="taxonomic scope" value="Eukaryota"/>
</dbReference>
<dbReference type="InterPro" id="IPR024743">
    <property type="entry name" value="Dynein_HC_stalk"/>
</dbReference>
<evidence type="ECO:0000256" key="14">
    <source>
        <dbReference type="ARBA" id="ARBA00033439"/>
    </source>
</evidence>
<dbReference type="Gene3D" id="1.20.140.100">
    <property type="entry name" value="Dynein heavy chain, N-terminal domain 2"/>
    <property type="match status" value="1"/>
</dbReference>
<dbReference type="Gene3D" id="1.20.1270.280">
    <property type="match status" value="1"/>
</dbReference>
<dbReference type="FunFam" id="1.10.287.2620:FF:000001">
    <property type="entry name" value="Cytoplasmic dynein heavy chain 1"/>
    <property type="match status" value="1"/>
</dbReference>
<dbReference type="VEuPathDB" id="FungiDB:AMAG_15539"/>
<dbReference type="GO" id="GO:0051959">
    <property type="term" value="F:dynein light intermediate chain binding"/>
    <property type="evidence" value="ECO:0007669"/>
    <property type="project" value="InterPro"/>
</dbReference>
<dbReference type="FunFam" id="3.40.50.300:FF:000373">
    <property type="entry name" value="Cytoplasmic dynein heavy chain 2"/>
    <property type="match status" value="1"/>
</dbReference>
<dbReference type="InterPro" id="IPR041466">
    <property type="entry name" value="Dynein_AAA5_ext"/>
</dbReference>
<dbReference type="CDD" id="cd00009">
    <property type="entry name" value="AAA"/>
    <property type="match status" value="2"/>
</dbReference>
<dbReference type="GO" id="GO:0045505">
    <property type="term" value="F:dynein intermediate chain binding"/>
    <property type="evidence" value="ECO:0007669"/>
    <property type="project" value="InterPro"/>
</dbReference>
<dbReference type="Pfam" id="PF17852">
    <property type="entry name" value="Dynein_AAA_lid"/>
    <property type="match status" value="1"/>
</dbReference>
<dbReference type="Gene3D" id="1.10.8.710">
    <property type="match status" value="1"/>
</dbReference>
<evidence type="ECO:0000313" key="19">
    <source>
        <dbReference type="Proteomes" id="UP000054350"/>
    </source>
</evidence>
<evidence type="ECO:0000256" key="3">
    <source>
        <dbReference type="ARBA" id="ARBA00011655"/>
    </source>
</evidence>
<comment type="similarity">
    <text evidence="2">Belongs to the dynein heavy chain family.</text>
</comment>
<proteinExistence type="inferred from homology"/>
<dbReference type="Pfam" id="PF22597">
    <property type="entry name" value="DYN_lid"/>
    <property type="match status" value="1"/>
</dbReference>
<evidence type="ECO:0000256" key="1">
    <source>
        <dbReference type="ARBA" id="ARBA00004245"/>
    </source>
</evidence>
<feature type="region of interest" description="Disordered" evidence="16">
    <location>
        <begin position="4344"/>
        <end position="4363"/>
    </location>
</feature>
<evidence type="ECO:0000259" key="17">
    <source>
        <dbReference type="SMART" id="SM00382"/>
    </source>
</evidence>
<keyword evidence="9" id="KW-0067">ATP-binding</keyword>
<dbReference type="Pfam" id="PF08393">
    <property type="entry name" value="DHC_N2"/>
    <property type="match status" value="1"/>
</dbReference>
<keyword evidence="11 15" id="KW-0175">Coiled coil</keyword>
<dbReference type="OrthoDB" id="447173at2759"/>
<dbReference type="FunFam" id="1.20.58.1120:FF:000013">
    <property type="entry name" value="Dynein heavy chain-like protein"/>
    <property type="match status" value="1"/>
</dbReference>
<evidence type="ECO:0000256" key="7">
    <source>
        <dbReference type="ARBA" id="ARBA00022737"/>
    </source>
</evidence>
<keyword evidence="5" id="KW-0963">Cytoplasm</keyword>
<comment type="subunit">
    <text evidence="3">Consists of at least two heavy chains and a number of intermediate and light chains.</text>
</comment>
<dbReference type="Gene3D" id="1.20.920.30">
    <property type="match status" value="1"/>
</dbReference>
<dbReference type="InterPro" id="IPR042222">
    <property type="entry name" value="Dynein_2_N"/>
</dbReference>
<dbReference type="GO" id="GO:0005858">
    <property type="term" value="C:axonemal dynein complex"/>
    <property type="evidence" value="ECO:0007669"/>
    <property type="project" value="TreeGrafter"/>
</dbReference>
<gene>
    <name evidence="18" type="ORF">AMAG_15539</name>
</gene>
<dbReference type="FunFam" id="3.10.490.20:FF:000004">
    <property type="entry name" value="Cytoplasmic dynein heavy chain 2"/>
    <property type="match status" value="1"/>
</dbReference>
<dbReference type="Pfam" id="PF08385">
    <property type="entry name" value="DHC_N1"/>
    <property type="match status" value="1"/>
</dbReference>
<dbReference type="Gene3D" id="1.20.920.20">
    <property type="match status" value="1"/>
</dbReference>
<dbReference type="PANTHER" id="PTHR46532">
    <property type="entry name" value="MALE FERTILITY FACTOR KL5"/>
    <property type="match status" value="1"/>
</dbReference>
<dbReference type="Gene3D" id="3.40.50.300">
    <property type="entry name" value="P-loop containing nucleotide triphosphate hydrolases"/>
    <property type="match status" value="5"/>
</dbReference>
<dbReference type="InterPro" id="IPR035706">
    <property type="entry name" value="AAA_9"/>
</dbReference>
<dbReference type="EMBL" id="GG745371">
    <property type="protein sequence ID" value="KNE71298.1"/>
    <property type="molecule type" value="Genomic_DNA"/>
</dbReference>
<dbReference type="OMA" id="NERQMTR"/>
<dbReference type="GO" id="GO:0007018">
    <property type="term" value="P:microtubule-based movement"/>
    <property type="evidence" value="ECO:0007669"/>
    <property type="project" value="InterPro"/>
</dbReference>
<evidence type="ECO:0000256" key="9">
    <source>
        <dbReference type="ARBA" id="ARBA00022840"/>
    </source>
</evidence>
<dbReference type="InterPro" id="IPR024317">
    <property type="entry name" value="Dynein_heavy_chain_D4_dom"/>
</dbReference>
<evidence type="ECO:0000256" key="15">
    <source>
        <dbReference type="SAM" id="Coils"/>
    </source>
</evidence>
<dbReference type="Gene3D" id="1.10.287.2620">
    <property type="match status" value="1"/>
</dbReference>
<name>A0A0L0T909_ALLM3</name>
<dbReference type="Pfam" id="PF12775">
    <property type="entry name" value="AAA_7"/>
    <property type="match status" value="1"/>
</dbReference>
<keyword evidence="12" id="KW-0505">Motor protein</keyword>
<protein>
    <recommendedName>
        <fullName evidence="4">Dynein heavy chain, cytoplasmic</fullName>
    </recommendedName>
    <alternativeName>
        <fullName evidence="14">Dynein heavy chain, cytosolic</fullName>
    </alternativeName>
</protein>
<dbReference type="Gene3D" id="1.10.472.130">
    <property type="match status" value="1"/>
</dbReference>
<dbReference type="InterPro" id="IPR026983">
    <property type="entry name" value="DHC"/>
</dbReference>
<dbReference type="InterPro" id="IPR042219">
    <property type="entry name" value="AAA_lid_11_sf"/>
</dbReference>
<dbReference type="InterPro" id="IPR054354">
    <property type="entry name" value="DYNC2H1-like_lid"/>
</dbReference>
<dbReference type="Pfam" id="PF12780">
    <property type="entry name" value="AAA_8"/>
    <property type="match status" value="1"/>
</dbReference>
<evidence type="ECO:0000256" key="4">
    <source>
        <dbReference type="ARBA" id="ARBA00022197"/>
    </source>
</evidence>
<dbReference type="InterPro" id="IPR042228">
    <property type="entry name" value="Dynein_linker_3"/>
</dbReference>
<feature type="domain" description="AAA+ ATPase" evidence="17">
    <location>
        <begin position="1946"/>
        <end position="2087"/>
    </location>
</feature>
<dbReference type="InterPro" id="IPR013602">
    <property type="entry name" value="Dynein_heavy_linker"/>
</dbReference>
<dbReference type="PANTHER" id="PTHR46532:SF4">
    <property type="entry name" value="AAA+ ATPASE DOMAIN-CONTAINING PROTEIN"/>
    <property type="match status" value="1"/>
</dbReference>
<evidence type="ECO:0000256" key="11">
    <source>
        <dbReference type="ARBA" id="ARBA00023054"/>
    </source>
</evidence>
<dbReference type="SMART" id="SM00382">
    <property type="entry name" value="AAA"/>
    <property type="match status" value="4"/>
</dbReference>
<evidence type="ECO:0000256" key="13">
    <source>
        <dbReference type="ARBA" id="ARBA00023212"/>
    </source>
</evidence>
<dbReference type="Pfam" id="PF12777">
    <property type="entry name" value="MT"/>
    <property type="match status" value="1"/>
</dbReference>
<keyword evidence="8" id="KW-0547">Nucleotide-binding</keyword>
<dbReference type="FunFam" id="1.20.140.100:FF:000002">
    <property type="entry name" value="Cytoplasmic dynein heavy chain 1"/>
    <property type="match status" value="1"/>
</dbReference>
<dbReference type="Gene3D" id="6.10.140.1060">
    <property type="match status" value="1"/>
</dbReference>
<dbReference type="InterPro" id="IPR003593">
    <property type="entry name" value="AAA+_ATPase"/>
</dbReference>
<dbReference type="InterPro" id="IPR043160">
    <property type="entry name" value="Dynein_C_barrel"/>
</dbReference>
<feature type="domain" description="AAA+ ATPase" evidence="17">
    <location>
        <begin position="2240"/>
        <end position="2391"/>
    </location>
</feature>
<dbReference type="GO" id="GO:0005524">
    <property type="term" value="F:ATP binding"/>
    <property type="evidence" value="ECO:0007669"/>
    <property type="project" value="UniProtKB-KW"/>
</dbReference>
<dbReference type="GO" id="GO:0008569">
    <property type="term" value="F:minus-end-directed microtubule motor activity"/>
    <property type="evidence" value="ECO:0007669"/>
    <property type="project" value="InterPro"/>
</dbReference>
<dbReference type="InterPro" id="IPR004273">
    <property type="entry name" value="Dynein_heavy_D6_P-loop"/>
</dbReference>
<evidence type="ECO:0000256" key="2">
    <source>
        <dbReference type="ARBA" id="ARBA00008887"/>
    </source>
</evidence>
<dbReference type="InterPro" id="IPR027417">
    <property type="entry name" value="P-loop_NTPase"/>
</dbReference>
<dbReference type="Gene3D" id="3.10.490.20">
    <property type="match status" value="1"/>
</dbReference>
<dbReference type="GO" id="GO:0005874">
    <property type="term" value="C:microtubule"/>
    <property type="evidence" value="ECO:0007669"/>
    <property type="project" value="UniProtKB-KW"/>
</dbReference>
<feature type="coiled-coil region" evidence="15">
    <location>
        <begin position="3204"/>
        <end position="3287"/>
    </location>
</feature>
<keyword evidence="13" id="KW-0206">Cytoskeleton</keyword>
<keyword evidence="6" id="KW-0493">Microtubule</keyword>
<dbReference type="InterPro" id="IPR013594">
    <property type="entry name" value="Dynein_heavy_tail"/>
</dbReference>
<evidence type="ECO:0000256" key="8">
    <source>
        <dbReference type="ARBA" id="ARBA00022741"/>
    </source>
</evidence>
<dbReference type="FunFam" id="1.20.920.20:FF:000002">
    <property type="entry name" value="Cytoplasmic dynein 1 heavy chain"/>
    <property type="match status" value="1"/>
</dbReference>
<dbReference type="Gene3D" id="1.20.58.1120">
    <property type="match status" value="1"/>
</dbReference>
<feature type="region of interest" description="Disordered" evidence="16">
    <location>
        <begin position="969"/>
        <end position="996"/>
    </location>
</feature>